<dbReference type="SUPFAM" id="SSF52151">
    <property type="entry name" value="FabD/lysophospholipase-like"/>
    <property type="match status" value="1"/>
</dbReference>
<organism evidence="6 7">
    <name type="scientific">Corynebacterium lowii</name>
    <dbReference type="NCBI Taxonomy" id="1544413"/>
    <lineage>
        <taxon>Bacteria</taxon>
        <taxon>Bacillati</taxon>
        <taxon>Actinomycetota</taxon>
        <taxon>Actinomycetes</taxon>
        <taxon>Mycobacteriales</taxon>
        <taxon>Corynebacteriaceae</taxon>
        <taxon>Corynebacterium</taxon>
    </lineage>
</organism>
<evidence type="ECO:0000259" key="5">
    <source>
        <dbReference type="PROSITE" id="PS51635"/>
    </source>
</evidence>
<keyword evidence="3 4" id="KW-0443">Lipid metabolism</keyword>
<dbReference type="AlphaFoldDB" id="A0A0Q0UJ82"/>
<dbReference type="Pfam" id="PF19890">
    <property type="entry name" value="DUF6363"/>
    <property type="match status" value="1"/>
</dbReference>
<accession>A0A0Q0UJ82</accession>
<dbReference type="RefSeq" id="WP_055177662.1">
    <property type="nucleotide sequence ID" value="NZ_JAUSQY010000001.1"/>
</dbReference>
<evidence type="ECO:0000256" key="4">
    <source>
        <dbReference type="PROSITE-ProRule" id="PRU01161"/>
    </source>
</evidence>
<dbReference type="PATRIC" id="fig|1544413.3.peg.1195"/>
<dbReference type="Proteomes" id="UP000050488">
    <property type="component" value="Unassembled WGS sequence"/>
</dbReference>
<feature type="short sequence motif" description="DGA/G" evidence="4">
    <location>
        <begin position="168"/>
        <end position="170"/>
    </location>
</feature>
<comment type="caution">
    <text evidence="6">The sequence shown here is derived from an EMBL/GenBank/DDBJ whole genome shotgun (WGS) entry which is preliminary data.</text>
</comment>
<name>A0A0Q0UJ82_9CORY</name>
<dbReference type="Gene3D" id="3.40.1090.10">
    <property type="entry name" value="Cytosolic phospholipase A2 catalytic domain"/>
    <property type="match status" value="2"/>
</dbReference>
<feature type="active site" description="Nucleophile" evidence="4">
    <location>
        <position position="43"/>
    </location>
</feature>
<dbReference type="GO" id="GO:0016787">
    <property type="term" value="F:hydrolase activity"/>
    <property type="evidence" value="ECO:0007669"/>
    <property type="project" value="UniProtKB-UniRule"/>
</dbReference>
<dbReference type="InterPro" id="IPR002641">
    <property type="entry name" value="PNPLA_dom"/>
</dbReference>
<reference evidence="6 7" key="1">
    <citation type="submission" date="2015-10" db="EMBL/GenBank/DDBJ databases">
        <title>Corynebacteirum lowii and Corynebacterium oculi species nova, derived from human clinical disease and and emended description of Corynebacterium mastiditis.</title>
        <authorList>
            <person name="Bernard K."/>
            <person name="Pacheco A.L."/>
            <person name="Mcdougall C."/>
            <person name="Burtx T."/>
            <person name="Weibe D."/>
            <person name="Tyler S."/>
            <person name="Olson A.B."/>
            <person name="Cnockaert M."/>
            <person name="Eguchi H."/>
            <person name="Kuwahara T."/>
            <person name="Nakayama-Imaohji H."/>
            <person name="Boudewijins M."/>
            <person name="Van Hoecke F."/>
            <person name="Bernier A.-M."/>
            <person name="Vandamme P."/>
        </authorList>
    </citation>
    <scope>NUCLEOTIDE SEQUENCE [LARGE SCALE GENOMIC DNA]</scope>
    <source>
        <strain evidence="6 7">NML 130206</strain>
    </source>
</reference>
<dbReference type="EMBL" id="LKEV01000003">
    <property type="protein sequence ID" value="KQB86267.1"/>
    <property type="molecule type" value="Genomic_DNA"/>
</dbReference>
<feature type="domain" description="PNPLA" evidence="5">
    <location>
        <begin position="10"/>
        <end position="183"/>
    </location>
</feature>
<evidence type="ECO:0000256" key="2">
    <source>
        <dbReference type="ARBA" id="ARBA00022963"/>
    </source>
</evidence>
<sequence length="295" mass="32439">MTIDASNTALVLEGGGMRASYTAAVVDKLLAEDVRFGWVGGISAGATHTVNYLSGERERARHSFVDFASDPQFGGVASLLRGRGYFNAEYIYGRAPTLNLPGPMDYEAIAASPTEFRIGAVEAHTGRSVYWGREDVDSSESLLARVRASSTLPLLMPLPEIDGVSYVDGALGPAGGIPLDAAEADGYTRFFVVLTHPRGYVKDPIRYPSLLRSLLSSYPVVAERLITRHTRYNRTLARLRELERQGRAYLFYPTGRLVASTELNGDRLRGSFDRGALQSAREWPQWRQFLEGDGE</sequence>
<dbReference type="InterPro" id="IPR050301">
    <property type="entry name" value="NTE"/>
</dbReference>
<dbReference type="PROSITE" id="PS51635">
    <property type="entry name" value="PNPLA"/>
    <property type="match status" value="1"/>
</dbReference>
<dbReference type="OrthoDB" id="9802424at2"/>
<feature type="active site" description="Proton acceptor" evidence="4">
    <location>
        <position position="168"/>
    </location>
</feature>
<dbReference type="PANTHER" id="PTHR14226">
    <property type="entry name" value="NEUROPATHY TARGET ESTERASE/SWISS CHEESE D.MELANOGASTER"/>
    <property type="match status" value="1"/>
</dbReference>
<keyword evidence="7" id="KW-1185">Reference proteome</keyword>
<dbReference type="Pfam" id="PF01734">
    <property type="entry name" value="Patatin"/>
    <property type="match status" value="1"/>
</dbReference>
<keyword evidence="2 4" id="KW-0442">Lipid degradation</keyword>
<dbReference type="InterPro" id="IPR016035">
    <property type="entry name" value="Acyl_Trfase/lysoPLipase"/>
</dbReference>
<evidence type="ECO:0000256" key="3">
    <source>
        <dbReference type="ARBA" id="ARBA00023098"/>
    </source>
</evidence>
<dbReference type="STRING" id="1544413.Clow_01186"/>
<gene>
    <name evidence="6" type="ORF">Clow_01186</name>
</gene>
<dbReference type="CDD" id="cd07208">
    <property type="entry name" value="Pat_hypo_Ecoli_yjju_like"/>
    <property type="match status" value="1"/>
</dbReference>
<dbReference type="InterPro" id="IPR037483">
    <property type="entry name" value="YjjU-like"/>
</dbReference>
<proteinExistence type="predicted"/>
<comment type="caution">
    <text evidence="4">Lacks conserved residue(s) required for the propagation of feature annotation.</text>
</comment>
<evidence type="ECO:0000313" key="7">
    <source>
        <dbReference type="Proteomes" id="UP000050488"/>
    </source>
</evidence>
<dbReference type="PANTHER" id="PTHR14226:SF25">
    <property type="entry name" value="PHOSPHOESTERASE"/>
    <property type="match status" value="1"/>
</dbReference>
<dbReference type="GO" id="GO:0016042">
    <property type="term" value="P:lipid catabolic process"/>
    <property type="evidence" value="ECO:0007669"/>
    <property type="project" value="UniProtKB-UniRule"/>
</dbReference>
<keyword evidence="1 4" id="KW-0378">Hydrolase</keyword>
<evidence type="ECO:0000313" key="6">
    <source>
        <dbReference type="EMBL" id="KQB86267.1"/>
    </source>
</evidence>
<evidence type="ECO:0000256" key="1">
    <source>
        <dbReference type="ARBA" id="ARBA00022801"/>
    </source>
</evidence>
<feature type="short sequence motif" description="GXSXG" evidence="4">
    <location>
        <begin position="41"/>
        <end position="45"/>
    </location>
</feature>
<dbReference type="InterPro" id="IPR045943">
    <property type="entry name" value="DUF6363"/>
</dbReference>
<protein>
    <submittedName>
        <fullName evidence="6">Patatin-like phospholipase</fullName>
    </submittedName>
</protein>